<sequence length="263" mass="29227">MGDHLQRRVVVHVPAGWTLDEASLPKPGGRGLALELRSVQRSMGRSADGQRLQLDLDYQVFLAPAAPRTVEIGAHRLRFAVAGRVEEALIEAWPVTVSPLVQAEAPTRRGLGEMQPDRPPRLVDTAAARTRLTVYAVLAALLAAALAMAYLGPPWRAARNRPFGRAWRALRGLPARPDEARWREACVTLHEALNRTAGRVLFERDLEAFVQRHAAFAPLRDDLQRFLRTTSAQFFGGAPREDDDGRWLLSLARRCRDAERGLA</sequence>
<organism evidence="2 3">
    <name type="scientific">Piscinibacter aquaticus</name>
    <dbReference type="NCBI Taxonomy" id="392597"/>
    <lineage>
        <taxon>Bacteria</taxon>
        <taxon>Pseudomonadati</taxon>
        <taxon>Pseudomonadota</taxon>
        <taxon>Betaproteobacteria</taxon>
        <taxon>Burkholderiales</taxon>
        <taxon>Sphaerotilaceae</taxon>
        <taxon>Piscinibacter</taxon>
    </lineage>
</organism>
<evidence type="ECO:0000256" key="1">
    <source>
        <dbReference type="SAM" id="Phobius"/>
    </source>
</evidence>
<name>A0A5C6TZF8_9BURK</name>
<gene>
    <name evidence="2" type="ORF">FSC37_06335</name>
</gene>
<keyword evidence="1" id="KW-0812">Transmembrane</keyword>
<comment type="caution">
    <text evidence="2">The sequence shown here is derived from an EMBL/GenBank/DDBJ whole genome shotgun (WGS) entry which is preliminary data.</text>
</comment>
<feature type="transmembrane region" description="Helical" evidence="1">
    <location>
        <begin position="132"/>
        <end position="151"/>
    </location>
</feature>
<dbReference type="AlphaFoldDB" id="A0A5C6TZF8"/>
<keyword evidence="1" id="KW-1133">Transmembrane helix</keyword>
<accession>A0A5C6TZF8</accession>
<dbReference type="EMBL" id="VOPW01000001">
    <property type="protein sequence ID" value="TXC65789.1"/>
    <property type="molecule type" value="Genomic_DNA"/>
</dbReference>
<proteinExistence type="predicted"/>
<evidence type="ECO:0008006" key="4">
    <source>
        <dbReference type="Google" id="ProtNLM"/>
    </source>
</evidence>
<reference evidence="2 3" key="1">
    <citation type="submission" date="2019-08" db="EMBL/GenBank/DDBJ databases">
        <authorList>
            <person name="Khan S.A."/>
            <person name="Jeon C.O."/>
            <person name="Jeong S.E."/>
        </authorList>
    </citation>
    <scope>NUCLEOTIDE SEQUENCE [LARGE SCALE GENOMIC DNA]</scope>
    <source>
        <strain evidence="3">IMCC1728</strain>
    </source>
</reference>
<evidence type="ECO:0000313" key="3">
    <source>
        <dbReference type="Proteomes" id="UP000321832"/>
    </source>
</evidence>
<keyword evidence="1" id="KW-0472">Membrane</keyword>
<protein>
    <recommendedName>
        <fullName evidence="4">Nonribosomal peptide synthetase MxaA</fullName>
    </recommendedName>
</protein>
<evidence type="ECO:0000313" key="2">
    <source>
        <dbReference type="EMBL" id="TXC65789.1"/>
    </source>
</evidence>
<keyword evidence="3" id="KW-1185">Reference proteome</keyword>
<dbReference type="Proteomes" id="UP000321832">
    <property type="component" value="Unassembled WGS sequence"/>
</dbReference>